<dbReference type="Proteomes" id="UP000481087">
    <property type="component" value="Unassembled WGS sequence"/>
</dbReference>
<dbReference type="PANTHER" id="PTHR43308">
    <property type="entry name" value="OUTER MEMBRANE PROTEIN ALPHA-RELATED"/>
    <property type="match status" value="1"/>
</dbReference>
<evidence type="ECO:0000256" key="1">
    <source>
        <dbReference type="SAM" id="MobiDB-lite"/>
    </source>
</evidence>
<dbReference type="PANTHER" id="PTHR43308:SF5">
    <property type="entry name" value="S-LAYER PROTEIN _ PEPTIDOGLYCAN ENDO-BETA-N-ACETYLGLUCOSAMINIDASE"/>
    <property type="match status" value="1"/>
</dbReference>
<sequence length="1702" mass="185538">MLSEFKVGGSFFMHSRTYKRLLNKRISIVLLAILLVLSSALLPEIKSKAYAEASPSSTTLQKPIREWIMDEAKGYIYAVSSEANSLLFIRMSDLQIEKQVTLTAPSDLVQSGGKLYVALSGTTAIAIVDIARKEVTGSITTSIKPYDLAIDGDKLFYAELHSWSSVAAYNLTTQTETVLNGAINGEFSDPDLAIDTANHILFVGESGSSGSNLYSYSSSTLQPLSRTTYDKNYGFGYPDRKVIVDGNQVFYAGYRFKNTDLASIQGTYQDDAMYVKGNAVFTSHAFNSGNAAPDHSYVYDREGFTQIAELPVASRKILMDSKNHIYSYTGSDAWSSNIPNVIQIINVNLVPSTPPISWQTVGQKLTLDKSVTDLVYSNDGESLFAISSASNQLMRIRASDMTVQETRTIGSNPNSIFIDHDELYISNASATQILRVDTLGGTSVNGTVFSWDVGSFVSQVVYGNQKLIYTASNMSVFGYPGIQVLDTATGTKANYAENLNQGRMVLSLDDNALYFGEKPKYSTSTAFKFNLTNFSQQAVSQVYSNAVGEITMSGNDLYYASNLLNKNTLVQIPAWKSYFGAAIIAAKGANVFAQDTVWDRDSYTMQYHLPFIAKNVLTLPSGQIVMLSEDGKTIQKFNSMQALHDSAPEFNPPALQVYDVYFNDNDATAGEISGNISWYTPLSTLVTSYTVYFLDQNKNKIGNKVAEIPYTVSNYYNNSLPETSIPSGAMYLGVYAKNAIGESSSAATSAFWDYVSPPTGGGGGGSYYEYTFEDQEPTRGRIHPLVKWITAIETYYTGYQLSFTDASGKMLGNPYSVPKHETPSLTYQVDIAENVVPVGAIYIDLRPKELSGAISKELYRMQIFDNTTSSPIIVGTNSTIPAPNLGIISYLDNDNDLSRGNFGGSISWSDFSSDGVATSYDLYFVDRNNAKLQSIAEVTKNKLIRPGQWSDNPTYEITFSKGTTIPAGTERIGVFGKNNQGEGTNGYYFGFWDSIDYDPGSYYFEDQDTHIKNVKGVLHWVPKVDESSIKEYVVRFIDSRMEAIGSPFAQISKGQQQYNVSIQDTQIPADALSLRLSAVNSANDEIILATYNLVNNIADEPVSTLPTDNQLPVESIYQLDSDGDVGEVGGLLNFSANSSLNTLHYEVYFVNDQLKMLKPIVSVPVNSNRYYQTNIPMNTQIPLGATKIAVYAVSATGISPARTTSLYDWHYGRSLTPNQIQITNNKSGTADTITVSSLSPGDIVRVYRNSNSANSFLRQVIAGNETSVNFSIPQLGTEAGSLYFSVQQAVNIPSLKIEKTYNAEPVPSGGGGGGGGGSGGSKSLPKPDANGKMTYDVQPAHIDMLIDLSNSAKSQLVLDATTDQHIDITTVSFDADIVKIAADKGKPIVVKTNDVQLTFPVNALVVKDMSNIMELKIWSGEFSALSNFHTVSPLVEFTLTEQDKAITDFNSPVEVVFHYDPSKVKDTSKLGVYWLDKATNTWTYVGGTVNGDGTITASLPHFSKYAVLEKNAQSLTTFADIQGHWAQADIEQLVSKQIVDGMDANSFQPNSNMTRAQFVTILKKAMNLPVQTATKSFADVADDSWYRDAVFAAYAANITGGTSDSTFAPEDNVTREQLAVMIVGAYLNATGKQLSDLAAAESLNYADASSISDWAKQYVAVATSLGLLNGMDVTHFAPSQNSTRAQVATVVVRMLKQISGVK</sequence>
<organism evidence="3 4">
    <name type="scientific">Paenibacillus silvestris</name>
    <dbReference type="NCBI Taxonomy" id="2606219"/>
    <lineage>
        <taxon>Bacteria</taxon>
        <taxon>Bacillati</taxon>
        <taxon>Bacillota</taxon>
        <taxon>Bacilli</taxon>
        <taxon>Bacillales</taxon>
        <taxon>Paenibacillaceae</taxon>
        <taxon>Paenibacillus</taxon>
    </lineage>
</organism>
<evidence type="ECO:0000259" key="2">
    <source>
        <dbReference type="PROSITE" id="PS51272"/>
    </source>
</evidence>
<feature type="domain" description="SLH" evidence="2">
    <location>
        <begin position="1642"/>
        <end position="1702"/>
    </location>
</feature>
<dbReference type="EMBL" id="WTUZ01000002">
    <property type="protein sequence ID" value="MZQ80700.1"/>
    <property type="molecule type" value="Genomic_DNA"/>
</dbReference>
<protein>
    <recommendedName>
        <fullName evidence="2">SLH domain-containing protein</fullName>
    </recommendedName>
</protein>
<feature type="domain" description="SLH" evidence="2">
    <location>
        <begin position="1577"/>
        <end position="1636"/>
    </location>
</feature>
<proteinExistence type="predicted"/>
<dbReference type="Gene3D" id="2.130.10.10">
    <property type="entry name" value="YVTN repeat-like/Quinoprotein amine dehydrogenase"/>
    <property type="match status" value="2"/>
</dbReference>
<reference evidence="3 4" key="1">
    <citation type="submission" date="2019-12" db="EMBL/GenBank/DDBJ databases">
        <title>Paenibacillus sp. nov. sp. isolated from soil.</title>
        <authorList>
            <person name="Kim J."/>
            <person name="Jeong S.E."/>
            <person name="Jung H.S."/>
            <person name="Jeon C.O."/>
        </authorList>
    </citation>
    <scope>NUCLEOTIDE SEQUENCE [LARGE SCALE GENOMIC DNA]</scope>
    <source>
        <strain evidence="3 4">5J-6</strain>
    </source>
</reference>
<comment type="caution">
    <text evidence="3">The sequence shown here is derived from an EMBL/GenBank/DDBJ whole genome shotgun (WGS) entry which is preliminary data.</text>
</comment>
<evidence type="ECO:0000313" key="4">
    <source>
        <dbReference type="Proteomes" id="UP000481087"/>
    </source>
</evidence>
<dbReference type="InterPro" id="IPR051465">
    <property type="entry name" value="Cell_Envelope_Struct_Comp"/>
</dbReference>
<dbReference type="SUPFAM" id="SSF63825">
    <property type="entry name" value="YWTD domain"/>
    <property type="match status" value="2"/>
</dbReference>
<name>A0A6L8UUB3_9BACL</name>
<evidence type="ECO:0000313" key="3">
    <source>
        <dbReference type="EMBL" id="MZQ80700.1"/>
    </source>
</evidence>
<dbReference type="PROSITE" id="PS51272">
    <property type="entry name" value="SLH"/>
    <property type="match status" value="3"/>
</dbReference>
<dbReference type="InterPro" id="IPR015943">
    <property type="entry name" value="WD40/YVTN_repeat-like_dom_sf"/>
</dbReference>
<gene>
    <name evidence="3" type="ORF">GQF01_00835</name>
</gene>
<dbReference type="Pfam" id="PF00395">
    <property type="entry name" value="SLH"/>
    <property type="match status" value="3"/>
</dbReference>
<dbReference type="InterPro" id="IPR001119">
    <property type="entry name" value="SLH_dom"/>
</dbReference>
<accession>A0A6L8UUB3</accession>
<keyword evidence="4" id="KW-1185">Reference proteome</keyword>
<feature type="domain" description="SLH" evidence="2">
    <location>
        <begin position="1513"/>
        <end position="1576"/>
    </location>
</feature>
<feature type="region of interest" description="Disordered" evidence="1">
    <location>
        <begin position="1306"/>
        <end position="1331"/>
    </location>
</feature>
<feature type="compositionally biased region" description="Gly residues" evidence="1">
    <location>
        <begin position="1308"/>
        <end position="1320"/>
    </location>
</feature>